<protein>
    <recommendedName>
        <fullName evidence="3">DUF3006 domain-containing protein</fullName>
    </recommendedName>
</protein>
<sequence length="84" mass="9666">MGGGENSMRKGVVDSFEDNGELVVIELEDKTTIAVPKDKFICEVHVNDVVYETESGMWQVDREETKSKLEEVQNLMDELWEKEE</sequence>
<evidence type="ECO:0000313" key="1">
    <source>
        <dbReference type="EMBL" id="ACI18024.1"/>
    </source>
</evidence>
<dbReference type="InterPro" id="IPR021377">
    <property type="entry name" value="DUF3006"/>
</dbReference>
<evidence type="ECO:0008006" key="3">
    <source>
        <dbReference type="Google" id="ProtNLM"/>
    </source>
</evidence>
<reference evidence="2" key="1">
    <citation type="submission" date="2008-08" db="EMBL/GenBank/DDBJ databases">
        <title>The complete genome sequence of Coprothermobacter proteolyticus strain ATCC 5245 / DSM 5265 / BT.</title>
        <authorList>
            <person name="Dodson R.J."/>
            <person name="Durkin A.S."/>
            <person name="Wu M."/>
            <person name="Eisen J."/>
            <person name="Sutton G."/>
        </authorList>
    </citation>
    <scope>NUCLEOTIDE SEQUENCE [LARGE SCALE GENOMIC DNA]</scope>
    <source>
        <strain evidence="2">ATCC 35245 / DSM 5265 / OCM 4 / BT</strain>
    </source>
</reference>
<dbReference type="Pfam" id="PF11213">
    <property type="entry name" value="DUF3006"/>
    <property type="match status" value="1"/>
</dbReference>
<dbReference type="EMBL" id="CP001145">
    <property type="protein sequence ID" value="ACI18024.1"/>
    <property type="molecule type" value="Genomic_DNA"/>
</dbReference>
<evidence type="ECO:0000313" key="2">
    <source>
        <dbReference type="Proteomes" id="UP000001732"/>
    </source>
</evidence>
<proteinExistence type="predicted"/>
<dbReference type="KEGG" id="cpo:COPRO5265_0207"/>
<dbReference type="STRING" id="309798.COPRO5265_0207"/>
<organism evidence="1 2">
    <name type="scientific">Coprothermobacter proteolyticus (strain ATCC 35245 / DSM 5265 / OCM 4 / BT)</name>
    <dbReference type="NCBI Taxonomy" id="309798"/>
    <lineage>
        <taxon>Bacteria</taxon>
        <taxon>Pseudomonadati</taxon>
        <taxon>Coprothermobacterota</taxon>
        <taxon>Coprothermobacteria</taxon>
        <taxon>Coprothermobacterales</taxon>
        <taxon>Coprothermobacteraceae</taxon>
        <taxon>Coprothermobacter</taxon>
    </lineage>
</organism>
<keyword evidence="2" id="KW-1185">Reference proteome</keyword>
<accession>B5Y730</accession>
<name>B5Y730_COPPD</name>
<dbReference type="Proteomes" id="UP000001732">
    <property type="component" value="Chromosome"/>
</dbReference>
<reference evidence="1 2" key="2">
    <citation type="journal article" date="2014" name="Genome Announc.">
        <title>Complete Genome Sequence of Coprothermobacter proteolyticus DSM 5265.</title>
        <authorList>
            <person name="Alexiev A."/>
            <person name="Coil D.A."/>
            <person name="Badger J.H."/>
            <person name="Enticknap J."/>
            <person name="Ward N."/>
            <person name="Robb F.T."/>
            <person name="Eisen J.A."/>
        </authorList>
    </citation>
    <scope>NUCLEOTIDE SEQUENCE [LARGE SCALE GENOMIC DNA]</scope>
    <source>
        <strain evidence="2">ATCC 35245 / DSM 5265 / OCM 4 / BT</strain>
    </source>
</reference>
<gene>
    <name evidence="1" type="ordered locus">COPRO5265_0207</name>
</gene>
<dbReference type="AlphaFoldDB" id="B5Y730"/>